<keyword evidence="4" id="KW-0560">Oxidoreductase</keyword>
<gene>
    <name evidence="4" type="ORF">DEACI_2488</name>
    <name evidence="5" type="ORF">DEACI_3819</name>
</gene>
<accession>A0A8S0W8F9</accession>
<keyword evidence="2" id="KW-0288">FMN</keyword>
<dbReference type="PANTHER" id="PTHR43278">
    <property type="entry name" value="NAD(P)H-DEPENDENT FMN-CONTAINING OXIDOREDUCTASE YWQN-RELATED"/>
    <property type="match status" value="1"/>
</dbReference>
<dbReference type="RefSeq" id="WP_240985292.1">
    <property type="nucleotide sequence ID" value="NZ_CDGJ01000125.1"/>
</dbReference>
<dbReference type="AlphaFoldDB" id="A0A8S0W8F9"/>
<dbReference type="InterPro" id="IPR051796">
    <property type="entry name" value="ISF_SsuE-like"/>
</dbReference>
<name>A0A8S0W8F9_9FIRM</name>
<dbReference type="Gene3D" id="3.40.50.360">
    <property type="match status" value="1"/>
</dbReference>
<dbReference type="PANTHER" id="PTHR43278:SF2">
    <property type="entry name" value="IRON-SULFUR FLAVOPROTEIN"/>
    <property type="match status" value="1"/>
</dbReference>
<dbReference type="Proteomes" id="UP000836597">
    <property type="component" value="Chromosome"/>
</dbReference>
<protein>
    <submittedName>
        <fullName evidence="5">Multimeric flavodoxin WrbA</fullName>
    </submittedName>
    <submittedName>
        <fullName evidence="4">NADPH-dependent FMN reductase</fullName>
        <ecNumber evidence="4">1.-.-.-</ecNumber>
    </submittedName>
</protein>
<keyword evidence="6" id="KW-1185">Reference proteome</keyword>
<dbReference type="Proteomes" id="UP001071230">
    <property type="component" value="Unassembled WGS sequence"/>
</dbReference>
<sequence length="190" mass="20870">MTHLVLGIAGSPRQGSNSAWLLEQAMQEARERGHRTETIYLSKLTYSPCRGCGACESGGECVIRDDMQALQQKILAANRIIVATPIFFMGLNAQTKAMIDRMQPFWARKYLLHTVVADRAERRGLFVSTAGTKLKDVFACARKSIQVFFNMVEVEYGGECLFPGVDKAGEIVGIPGAAERVQDAVTLLLS</sequence>
<evidence type="ECO:0000256" key="1">
    <source>
        <dbReference type="ARBA" id="ARBA00022630"/>
    </source>
</evidence>
<evidence type="ECO:0000313" key="5">
    <source>
        <dbReference type="EMBL" id="CEJ09335.1"/>
    </source>
</evidence>
<reference evidence="5" key="1">
    <citation type="submission" date="2014-11" db="EMBL/GenBank/DDBJ databases">
        <authorList>
            <person name="Hornung B.V."/>
        </authorList>
    </citation>
    <scope>NUCLEOTIDE SEQUENCE</scope>
    <source>
        <strain evidence="5">INE</strain>
    </source>
</reference>
<dbReference type="SUPFAM" id="SSF52218">
    <property type="entry name" value="Flavoproteins"/>
    <property type="match status" value="1"/>
</dbReference>
<dbReference type="EMBL" id="CDGJ01000125">
    <property type="protein sequence ID" value="CEJ09335.1"/>
    <property type="molecule type" value="Genomic_DNA"/>
</dbReference>
<dbReference type="Pfam" id="PF03358">
    <property type="entry name" value="FMN_red"/>
    <property type="match status" value="1"/>
</dbReference>
<dbReference type="KEGG" id="aacx:DEACI_2488"/>
<evidence type="ECO:0000256" key="2">
    <source>
        <dbReference type="ARBA" id="ARBA00022643"/>
    </source>
</evidence>
<organism evidence="4">
    <name type="scientific">Acididesulfobacillus acetoxydans</name>
    <dbReference type="NCBI Taxonomy" id="1561005"/>
    <lineage>
        <taxon>Bacteria</taxon>
        <taxon>Bacillati</taxon>
        <taxon>Bacillota</taxon>
        <taxon>Clostridia</taxon>
        <taxon>Eubacteriales</taxon>
        <taxon>Peptococcaceae</taxon>
        <taxon>Acididesulfobacillus</taxon>
    </lineage>
</organism>
<dbReference type="EC" id="1.-.-.-" evidence="4"/>
<dbReference type="InterPro" id="IPR005025">
    <property type="entry name" value="FMN_Rdtase-like_dom"/>
</dbReference>
<dbReference type="InterPro" id="IPR029039">
    <property type="entry name" value="Flavoprotein-like_sf"/>
</dbReference>
<reference evidence="4" key="2">
    <citation type="submission" date="2020-01" db="EMBL/GenBank/DDBJ databases">
        <authorList>
            <person name="Hornung B."/>
        </authorList>
    </citation>
    <scope>NUCLEOTIDE SEQUENCE</scope>
    <source>
        <strain evidence="4">PacBioINE</strain>
    </source>
</reference>
<evidence type="ECO:0000313" key="6">
    <source>
        <dbReference type="Proteomes" id="UP001071230"/>
    </source>
</evidence>
<proteinExistence type="predicted"/>
<keyword evidence="1" id="KW-0285">Flavoprotein</keyword>
<dbReference type="GO" id="GO:0016491">
    <property type="term" value="F:oxidoreductase activity"/>
    <property type="evidence" value="ECO:0007669"/>
    <property type="project" value="UniProtKB-KW"/>
</dbReference>
<evidence type="ECO:0000259" key="3">
    <source>
        <dbReference type="Pfam" id="PF03358"/>
    </source>
</evidence>
<feature type="domain" description="NADPH-dependent FMN reductase-like" evidence="3">
    <location>
        <begin position="5"/>
        <end position="131"/>
    </location>
</feature>
<dbReference type="EMBL" id="LR746496">
    <property type="protein sequence ID" value="CAA7601819.1"/>
    <property type="molecule type" value="Genomic_DNA"/>
</dbReference>
<evidence type="ECO:0000313" key="4">
    <source>
        <dbReference type="EMBL" id="CAA7601819.1"/>
    </source>
</evidence>